<dbReference type="InterPro" id="IPR000719">
    <property type="entry name" value="Prot_kinase_dom"/>
</dbReference>
<dbReference type="InterPro" id="IPR011009">
    <property type="entry name" value="Kinase-like_dom_sf"/>
</dbReference>
<keyword evidence="2" id="KW-1185">Reference proteome</keyword>
<feature type="domain" description="Protein kinase" evidence="1">
    <location>
        <begin position="1"/>
        <end position="145"/>
    </location>
</feature>
<reference evidence="3" key="2">
    <citation type="submission" date="2025-08" db="UniProtKB">
        <authorList>
            <consortium name="RefSeq"/>
        </authorList>
    </citation>
    <scope>IDENTIFICATION</scope>
    <source>
        <strain evidence="3">S238N-H82</strain>
        <tissue evidence="3">Testes</tissue>
    </source>
</reference>
<evidence type="ECO:0000259" key="1">
    <source>
        <dbReference type="PROSITE" id="PS50011"/>
    </source>
</evidence>
<dbReference type="OMA" id="INQCAIA"/>
<dbReference type="AlphaFoldDB" id="A0A9J7MKV9"/>
<dbReference type="GO" id="GO:0005524">
    <property type="term" value="F:ATP binding"/>
    <property type="evidence" value="ECO:0007669"/>
    <property type="project" value="InterPro"/>
</dbReference>
<dbReference type="KEGG" id="bfo:118412566"/>
<dbReference type="Proteomes" id="UP000001554">
    <property type="component" value="Chromosome 3"/>
</dbReference>
<evidence type="ECO:0000313" key="2">
    <source>
        <dbReference type="Proteomes" id="UP000001554"/>
    </source>
</evidence>
<gene>
    <name evidence="3" type="primary">LOC118412566</name>
</gene>
<proteinExistence type="predicted"/>
<dbReference type="Gene3D" id="1.10.510.10">
    <property type="entry name" value="Transferase(Phosphotransferase) domain 1"/>
    <property type="match status" value="1"/>
</dbReference>
<dbReference type="GeneID" id="118412566"/>
<name>A0A9J7MKV9_BRAFL</name>
<dbReference type="RefSeq" id="XP_035671402.1">
    <property type="nucleotide sequence ID" value="XM_035815509.1"/>
</dbReference>
<dbReference type="PROSITE" id="PS50011">
    <property type="entry name" value="PROTEIN_KINASE_DOM"/>
    <property type="match status" value="1"/>
</dbReference>
<dbReference type="SUPFAM" id="SSF56112">
    <property type="entry name" value="Protein kinase-like (PK-like)"/>
    <property type="match status" value="1"/>
</dbReference>
<protein>
    <submittedName>
        <fullName evidence="3">Uncharacterized protein LOC118412566</fullName>
    </submittedName>
</protein>
<dbReference type="GO" id="GO:0004672">
    <property type="term" value="F:protein kinase activity"/>
    <property type="evidence" value="ECO:0007669"/>
    <property type="project" value="InterPro"/>
</dbReference>
<sequence length="145" mass="16859">MMVLRKIGLAGSLQNVINQCAIADKDVYKWVLHTTRHHYTLREVLTELTSEDILTINLDVIKALNFLHRNDIILGRMSLDSLLVVKEPQLTLIIADFSHARIVVKERNRRKDFDADFREWKKLKGVIELYSTSLALPFKITFKKI</sequence>
<reference evidence="2" key="1">
    <citation type="journal article" date="2020" name="Nat. Ecol. Evol.">
        <title>Deeply conserved synteny resolves early events in vertebrate evolution.</title>
        <authorList>
            <person name="Simakov O."/>
            <person name="Marletaz F."/>
            <person name="Yue J.X."/>
            <person name="O'Connell B."/>
            <person name="Jenkins J."/>
            <person name="Brandt A."/>
            <person name="Calef R."/>
            <person name="Tung C.H."/>
            <person name="Huang T.K."/>
            <person name="Schmutz J."/>
            <person name="Satoh N."/>
            <person name="Yu J.K."/>
            <person name="Putnam N.H."/>
            <person name="Green R.E."/>
            <person name="Rokhsar D.S."/>
        </authorList>
    </citation>
    <scope>NUCLEOTIDE SEQUENCE [LARGE SCALE GENOMIC DNA]</scope>
    <source>
        <strain evidence="2">S238N-H82</strain>
    </source>
</reference>
<organism evidence="2 3">
    <name type="scientific">Branchiostoma floridae</name>
    <name type="common">Florida lancelet</name>
    <name type="synonym">Amphioxus</name>
    <dbReference type="NCBI Taxonomy" id="7739"/>
    <lineage>
        <taxon>Eukaryota</taxon>
        <taxon>Metazoa</taxon>
        <taxon>Chordata</taxon>
        <taxon>Cephalochordata</taxon>
        <taxon>Leptocardii</taxon>
        <taxon>Amphioxiformes</taxon>
        <taxon>Branchiostomatidae</taxon>
        <taxon>Branchiostoma</taxon>
    </lineage>
</organism>
<evidence type="ECO:0000313" key="3">
    <source>
        <dbReference type="RefSeq" id="XP_035671402.1"/>
    </source>
</evidence>
<accession>A0A9J7MKV9</accession>
<dbReference type="OrthoDB" id="10436413at2759"/>